<dbReference type="EMBL" id="BLAF01000012">
    <property type="protein sequence ID" value="GES19566.1"/>
    <property type="molecule type" value="Genomic_DNA"/>
</dbReference>
<evidence type="ECO:0000313" key="2">
    <source>
        <dbReference type="EMBL" id="GES19566.1"/>
    </source>
</evidence>
<comment type="caution">
    <text evidence="2">The sequence shown here is derived from an EMBL/GenBank/DDBJ whole genome shotgun (WGS) entry which is preliminary data.</text>
</comment>
<evidence type="ECO:0000313" key="3">
    <source>
        <dbReference type="Proteomes" id="UP000377595"/>
    </source>
</evidence>
<keyword evidence="3" id="KW-1185">Reference proteome</keyword>
<dbReference type="AlphaFoldDB" id="A0A5M3XFZ5"/>
<evidence type="ECO:0000256" key="1">
    <source>
        <dbReference type="SAM" id="Phobius"/>
    </source>
</evidence>
<dbReference type="OrthoDB" id="3381141at2"/>
<gene>
    <name evidence="2" type="ORF">Aple_024620</name>
</gene>
<dbReference type="Proteomes" id="UP000377595">
    <property type="component" value="Unassembled WGS sequence"/>
</dbReference>
<feature type="transmembrane region" description="Helical" evidence="1">
    <location>
        <begin position="50"/>
        <end position="68"/>
    </location>
</feature>
<keyword evidence="1" id="KW-0812">Transmembrane</keyword>
<dbReference type="RefSeq" id="WP_155344647.1">
    <property type="nucleotide sequence ID" value="NZ_BAAAHM010000022.1"/>
</dbReference>
<protein>
    <submittedName>
        <fullName evidence="2">Uncharacterized protein</fullName>
    </submittedName>
</protein>
<name>A0A5M3XFZ5_9ACTN</name>
<proteinExistence type="predicted"/>
<reference evidence="2 3" key="1">
    <citation type="submission" date="2019-10" db="EMBL/GenBank/DDBJ databases">
        <title>Whole genome shotgun sequence of Acrocarpospora pleiomorpha NBRC 16267.</title>
        <authorList>
            <person name="Ichikawa N."/>
            <person name="Kimura A."/>
            <person name="Kitahashi Y."/>
            <person name="Komaki H."/>
            <person name="Oguchi A."/>
        </authorList>
    </citation>
    <scope>NUCLEOTIDE SEQUENCE [LARGE SCALE GENOMIC DNA]</scope>
    <source>
        <strain evidence="2 3">NBRC 16267</strain>
    </source>
</reference>
<sequence length="265" mass="28569">MSPRTGPRTPDDVVTHLREAAHAIPDVRFDTPAVLATAQRALRRRRRRQTVAGAVTAGLLALTVASPVRLPGVGTLTMPGGHQVRTVLGLEDPAAPAPARPGFDLSELLGLFTSEPPSPETMAEEVASLQTHVLPVLKDIQPTWYEQAPCDILEYPRGTFSDNGTCGGRPAEQPFDALARANLNRILAAVEQSGVPTNELMNARYAPDGTVKSAGFLRSGGGIEWNFAYLYSPDEQPREWQSALGPVTITPIGDTGWWFEKSPND</sequence>
<accession>A0A5M3XFZ5</accession>
<keyword evidence="1" id="KW-1133">Transmembrane helix</keyword>
<keyword evidence="1" id="KW-0472">Membrane</keyword>
<organism evidence="2 3">
    <name type="scientific">Acrocarpospora pleiomorpha</name>
    <dbReference type="NCBI Taxonomy" id="90975"/>
    <lineage>
        <taxon>Bacteria</taxon>
        <taxon>Bacillati</taxon>
        <taxon>Actinomycetota</taxon>
        <taxon>Actinomycetes</taxon>
        <taxon>Streptosporangiales</taxon>
        <taxon>Streptosporangiaceae</taxon>
        <taxon>Acrocarpospora</taxon>
    </lineage>
</organism>